<organism evidence="1 2">
    <name type="scientific">Candidatus Protofrankia californiensis</name>
    <dbReference type="NCBI Taxonomy" id="1839754"/>
    <lineage>
        <taxon>Bacteria</taxon>
        <taxon>Bacillati</taxon>
        <taxon>Actinomycetota</taxon>
        <taxon>Actinomycetes</taxon>
        <taxon>Frankiales</taxon>
        <taxon>Frankiaceae</taxon>
        <taxon>Protofrankia</taxon>
    </lineage>
</organism>
<dbReference type="Proteomes" id="UP000199013">
    <property type="component" value="Unassembled WGS sequence"/>
</dbReference>
<name>A0A1C3NT82_9ACTN</name>
<dbReference type="EMBL" id="FLUV01000118">
    <property type="protein sequence ID" value="SBW17603.1"/>
    <property type="molecule type" value="Genomic_DNA"/>
</dbReference>
<reference evidence="2" key="1">
    <citation type="submission" date="2016-02" db="EMBL/GenBank/DDBJ databases">
        <authorList>
            <person name="Wibberg D."/>
        </authorList>
    </citation>
    <scope>NUCLEOTIDE SEQUENCE [LARGE SCALE GENOMIC DNA]</scope>
</reference>
<evidence type="ECO:0000313" key="1">
    <source>
        <dbReference type="EMBL" id="SBW17603.1"/>
    </source>
</evidence>
<protein>
    <submittedName>
        <fullName evidence="1">Uncharacterized protein</fullName>
    </submittedName>
</protein>
<dbReference type="AlphaFoldDB" id="A0A1C3NT82"/>
<evidence type="ECO:0000313" key="2">
    <source>
        <dbReference type="Proteomes" id="UP000199013"/>
    </source>
</evidence>
<accession>A0A1C3NT82</accession>
<keyword evidence="2" id="KW-1185">Reference proteome</keyword>
<gene>
    <name evidence="1" type="ORF">FDG2_0291</name>
</gene>
<sequence>MLTCSHHAQARALRRIRGNGPVRYARYALKVRVLKVRQWLHDRGTVLHKRLLRAALQVVDQFELLADAAFAGWSGCEKVRQAAVDGATGLQPDEEQPGALQV</sequence>
<proteinExistence type="predicted"/>